<feature type="region of interest" description="Disordered" evidence="1">
    <location>
        <begin position="24"/>
        <end position="174"/>
    </location>
</feature>
<dbReference type="AlphaFoldDB" id="A0A1T4ZX01"/>
<protein>
    <recommendedName>
        <fullName evidence="5">EF hand</fullName>
    </recommendedName>
</protein>
<evidence type="ECO:0000313" key="4">
    <source>
        <dbReference type="Proteomes" id="UP000189981"/>
    </source>
</evidence>
<accession>A0A1T4ZX01</accession>
<keyword evidence="2" id="KW-0732">Signal</keyword>
<evidence type="ECO:0000256" key="2">
    <source>
        <dbReference type="SAM" id="SignalP"/>
    </source>
</evidence>
<dbReference type="Proteomes" id="UP000189981">
    <property type="component" value="Unassembled WGS sequence"/>
</dbReference>
<sequence length="174" mass="19099">MKKLVLSAAIALLAVTAFAQTNTNRTRQRETKEQVLDRLGKDHTKKNKGDIDHIDKSVYDVNQDGVFSPEEKEARKAAKMARKETRKANRELDRNDDGLLNGSTDRDNHGRDVSGTARGTDRQGREKGEAVSDVARTNGRSGDRMTRGGQTATPGKATRPAGSRKPTAVGRKMK</sequence>
<feature type="chain" id="PRO_5012549652" description="EF hand" evidence="2">
    <location>
        <begin position="20"/>
        <end position="174"/>
    </location>
</feature>
<reference evidence="4" key="1">
    <citation type="submission" date="2017-02" db="EMBL/GenBank/DDBJ databases">
        <authorList>
            <person name="Varghese N."/>
            <person name="Submissions S."/>
        </authorList>
    </citation>
    <scope>NUCLEOTIDE SEQUENCE [LARGE SCALE GENOMIC DNA]</scope>
    <source>
        <strain evidence="4">DSM 22385</strain>
    </source>
</reference>
<gene>
    <name evidence="3" type="ORF">SAMN05661099_0005</name>
</gene>
<feature type="signal peptide" evidence="2">
    <location>
        <begin position="1"/>
        <end position="19"/>
    </location>
</feature>
<dbReference type="EMBL" id="FUYR01000001">
    <property type="protein sequence ID" value="SKB27019.1"/>
    <property type="molecule type" value="Genomic_DNA"/>
</dbReference>
<proteinExistence type="predicted"/>
<evidence type="ECO:0008006" key="5">
    <source>
        <dbReference type="Google" id="ProtNLM"/>
    </source>
</evidence>
<name>A0A1T4ZX01_9SPHI</name>
<organism evidence="3 4">
    <name type="scientific">Daejeonella lutea</name>
    <dbReference type="NCBI Taxonomy" id="572036"/>
    <lineage>
        <taxon>Bacteria</taxon>
        <taxon>Pseudomonadati</taxon>
        <taxon>Bacteroidota</taxon>
        <taxon>Sphingobacteriia</taxon>
        <taxon>Sphingobacteriales</taxon>
        <taxon>Sphingobacteriaceae</taxon>
        <taxon>Daejeonella</taxon>
    </lineage>
</organism>
<feature type="compositionally biased region" description="Basic and acidic residues" evidence="1">
    <location>
        <begin position="69"/>
        <end position="97"/>
    </location>
</feature>
<feature type="compositionally biased region" description="Basic and acidic residues" evidence="1">
    <location>
        <begin position="119"/>
        <end position="130"/>
    </location>
</feature>
<evidence type="ECO:0000256" key="1">
    <source>
        <dbReference type="SAM" id="MobiDB-lite"/>
    </source>
</evidence>
<dbReference type="RefSeq" id="WP_079700527.1">
    <property type="nucleotide sequence ID" value="NZ_FUYR01000001.1"/>
</dbReference>
<keyword evidence="4" id="KW-1185">Reference proteome</keyword>
<feature type="compositionally biased region" description="Basic and acidic residues" evidence="1">
    <location>
        <begin position="27"/>
        <end position="58"/>
    </location>
</feature>
<evidence type="ECO:0000313" key="3">
    <source>
        <dbReference type="EMBL" id="SKB27019.1"/>
    </source>
</evidence>